<feature type="domain" description="G-protein coupled receptors family 1 profile" evidence="8">
    <location>
        <begin position="20"/>
        <end position="138"/>
    </location>
</feature>
<keyword evidence="2" id="KW-1003">Cell membrane</keyword>
<dbReference type="WBParaSite" id="PgR020_g139_t01">
    <property type="protein sequence ID" value="PgR020_g139_t01"/>
    <property type="gene ID" value="PgR020_g139"/>
</dbReference>
<evidence type="ECO:0000313" key="10">
    <source>
        <dbReference type="WBParaSite" id="PgR020_g139_t01"/>
    </source>
</evidence>
<proteinExistence type="predicted"/>
<keyword evidence="6" id="KW-0675">Receptor</keyword>
<dbReference type="InterPro" id="IPR000276">
    <property type="entry name" value="GPCR_Rhodpsn"/>
</dbReference>
<evidence type="ECO:0000256" key="2">
    <source>
        <dbReference type="ARBA" id="ARBA00022475"/>
    </source>
</evidence>
<evidence type="ECO:0000256" key="7">
    <source>
        <dbReference type="SAM" id="Phobius"/>
    </source>
</evidence>
<reference evidence="10" key="1">
    <citation type="submission" date="2022-11" db="UniProtKB">
        <authorList>
            <consortium name="WormBaseParasite"/>
        </authorList>
    </citation>
    <scope>IDENTIFICATION</scope>
</reference>
<dbReference type="Proteomes" id="UP000887569">
    <property type="component" value="Unplaced"/>
</dbReference>
<keyword evidence="5 7" id="KW-0472">Membrane</keyword>
<dbReference type="PROSITE" id="PS50262">
    <property type="entry name" value="G_PROTEIN_RECEP_F1_2"/>
    <property type="match status" value="1"/>
</dbReference>
<evidence type="ECO:0000256" key="6">
    <source>
        <dbReference type="ARBA" id="ARBA00023170"/>
    </source>
</evidence>
<dbReference type="SUPFAM" id="SSF81321">
    <property type="entry name" value="Family A G protein-coupled receptor-like"/>
    <property type="match status" value="1"/>
</dbReference>
<evidence type="ECO:0000256" key="5">
    <source>
        <dbReference type="ARBA" id="ARBA00023136"/>
    </source>
</evidence>
<organism evidence="9 10">
    <name type="scientific">Parascaris univalens</name>
    <name type="common">Nematode worm</name>
    <dbReference type="NCBI Taxonomy" id="6257"/>
    <lineage>
        <taxon>Eukaryota</taxon>
        <taxon>Metazoa</taxon>
        <taxon>Ecdysozoa</taxon>
        <taxon>Nematoda</taxon>
        <taxon>Chromadorea</taxon>
        <taxon>Rhabditida</taxon>
        <taxon>Spirurina</taxon>
        <taxon>Ascaridomorpha</taxon>
        <taxon>Ascaridoidea</taxon>
        <taxon>Ascarididae</taxon>
        <taxon>Parascaris</taxon>
    </lineage>
</organism>
<evidence type="ECO:0000256" key="3">
    <source>
        <dbReference type="ARBA" id="ARBA00022692"/>
    </source>
</evidence>
<feature type="transmembrane region" description="Helical" evidence="7">
    <location>
        <begin position="97"/>
        <end position="119"/>
    </location>
</feature>
<dbReference type="GO" id="GO:0005886">
    <property type="term" value="C:plasma membrane"/>
    <property type="evidence" value="ECO:0007669"/>
    <property type="project" value="UniProtKB-SubCell"/>
</dbReference>
<name>A0A915AZH8_PARUN</name>
<accession>A0A915AZH8</accession>
<comment type="subcellular location">
    <subcellularLocation>
        <location evidence="1">Cell membrane</location>
        <topology evidence="1">Multi-pass membrane protein</topology>
    </subcellularLocation>
</comment>
<sequence length="138" mass="15772">MCVVRELPKDETDSAVDETRYMAIAHPMRNIWLSSIGRAKKVIVIIWVMSALFAIPSAIRIDYNFSDSLHGERVYWCVRQFPEFFGSSREALNKIYAAYQVMLLIIFPVVTMTICYARVSIIVYSSSKDRGLGSAMYV</sequence>
<keyword evidence="9" id="KW-1185">Reference proteome</keyword>
<dbReference type="PANTHER" id="PTHR24241:SF76">
    <property type="entry name" value="NEUROPEPTIDE SIFAMIDE RECEPTOR"/>
    <property type="match status" value="1"/>
</dbReference>
<dbReference type="Pfam" id="PF00001">
    <property type="entry name" value="7tm_1"/>
    <property type="match status" value="1"/>
</dbReference>
<feature type="transmembrane region" description="Helical" evidence="7">
    <location>
        <begin position="42"/>
        <end position="59"/>
    </location>
</feature>
<keyword evidence="3 7" id="KW-0812">Transmembrane</keyword>
<evidence type="ECO:0000313" key="9">
    <source>
        <dbReference type="Proteomes" id="UP000887569"/>
    </source>
</evidence>
<protein>
    <submittedName>
        <fullName evidence="10">G-protein coupled receptors family 1 profile domain-containing protein</fullName>
    </submittedName>
</protein>
<evidence type="ECO:0000259" key="8">
    <source>
        <dbReference type="PROSITE" id="PS50262"/>
    </source>
</evidence>
<evidence type="ECO:0000256" key="1">
    <source>
        <dbReference type="ARBA" id="ARBA00004651"/>
    </source>
</evidence>
<dbReference type="PANTHER" id="PTHR24241">
    <property type="entry name" value="NEUROPEPTIDE RECEPTOR-RELATED G-PROTEIN COUPLED RECEPTOR"/>
    <property type="match status" value="1"/>
</dbReference>
<keyword evidence="4 7" id="KW-1133">Transmembrane helix</keyword>
<evidence type="ECO:0000256" key="4">
    <source>
        <dbReference type="ARBA" id="ARBA00022989"/>
    </source>
</evidence>
<dbReference type="GO" id="GO:0032870">
    <property type="term" value="P:cellular response to hormone stimulus"/>
    <property type="evidence" value="ECO:0007669"/>
    <property type="project" value="TreeGrafter"/>
</dbReference>
<dbReference type="GO" id="GO:0042277">
    <property type="term" value="F:peptide binding"/>
    <property type="evidence" value="ECO:0007669"/>
    <property type="project" value="TreeGrafter"/>
</dbReference>
<dbReference type="InterPro" id="IPR017452">
    <property type="entry name" value="GPCR_Rhodpsn_7TM"/>
</dbReference>
<dbReference type="AlphaFoldDB" id="A0A915AZH8"/>
<dbReference type="GO" id="GO:0004930">
    <property type="term" value="F:G protein-coupled receptor activity"/>
    <property type="evidence" value="ECO:0007669"/>
    <property type="project" value="InterPro"/>
</dbReference>
<dbReference type="Gene3D" id="1.20.1070.10">
    <property type="entry name" value="Rhodopsin 7-helix transmembrane proteins"/>
    <property type="match status" value="1"/>
</dbReference>